<reference evidence="2" key="1">
    <citation type="journal article" date="2022" name="bioRxiv">
        <title>Sequencing and chromosome-scale assembly of the giantPleurodeles waltlgenome.</title>
        <authorList>
            <person name="Brown T."/>
            <person name="Elewa A."/>
            <person name="Iarovenko S."/>
            <person name="Subramanian E."/>
            <person name="Araus A.J."/>
            <person name="Petzold A."/>
            <person name="Susuki M."/>
            <person name="Suzuki K.-i.T."/>
            <person name="Hayashi T."/>
            <person name="Toyoda A."/>
            <person name="Oliveira C."/>
            <person name="Osipova E."/>
            <person name="Leigh N.D."/>
            <person name="Simon A."/>
            <person name="Yun M.H."/>
        </authorList>
    </citation>
    <scope>NUCLEOTIDE SEQUENCE</scope>
    <source>
        <strain evidence="2">20211129_DDA</strain>
        <tissue evidence="2">Liver</tissue>
    </source>
</reference>
<evidence type="ECO:0000313" key="2">
    <source>
        <dbReference type="EMBL" id="KAJ1085278.1"/>
    </source>
</evidence>
<comment type="caution">
    <text evidence="2">The sequence shown here is derived from an EMBL/GenBank/DDBJ whole genome shotgun (WGS) entry which is preliminary data.</text>
</comment>
<feature type="region of interest" description="Disordered" evidence="1">
    <location>
        <begin position="1"/>
        <end position="94"/>
    </location>
</feature>
<dbReference type="EMBL" id="JANPWB010000016">
    <property type="protein sequence ID" value="KAJ1085278.1"/>
    <property type="molecule type" value="Genomic_DNA"/>
</dbReference>
<feature type="compositionally biased region" description="Polar residues" evidence="1">
    <location>
        <begin position="189"/>
        <end position="206"/>
    </location>
</feature>
<protein>
    <submittedName>
        <fullName evidence="2">Uncharacterized protein</fullName>
    </submittedName>
</protein>
<keyword evidence="3" id="KW-1185">Reference proteome</keyword>
<accession>A0AAV7L7E7</accession>
<feature type="region of interest" description="Disordered" evidence="1">
    <location>
        <begin position="185"/>
        <end position="206"/>
    </location>
</feature>
<name>A0AAV7L7E7_PLEWA</name>
<dbReference type="AlphaFoldDB" id="A0AAV7L7E7"/>
<dbReference type="Proteomes" id="UP001066276">
    <property type="component" value="Chromosome 12"/>
</dbReference>
<evidence type="ECO:0000313" key="3">
    <source>
        <dbReference type="Proteomes" id="UP001066276"/>
    </source>
</evidence>
<proteinExistence type="predicted"/>
<gene>
    <name evidence="2" type="ORF">NDU88_005411</name>
</gene>
<feature type="compositionally biased region" description="Basic and acidic residues" evidence="1">
    <location>
        <begin position="15"/>
        <end position="54"/>
    </location>
</feature>
<evidence type="ECO:0000256" key="1">
    <source>
        <dbReference type="SAM" id="MobiDB-lite"/>
    </source>
</evidence>
<organism evidence="2 3">
    <name type="scientific">Pleurodeles waltl</name>
    <name type="common">Iberian ribbed newt</name>
    <dbReference type="NCBI Taxonomy" id="8319"/>
    <lineage>
        <taxon>Eukaryota</taxon>
        <taxon>Metazoa</taxon>
        <taxon>Chordata</taxon>
        <taxon>Craniata</taxon>
        <taxon>Vertebrata</taxon>
        <taxon>Euteleostomi</taxon>
        <taxon>Amphibia</taxon>
        <taxon>Batrachia</taxon>
        <taxon>Caudata</taxon>
        <taxon>Salamandroidea</taxon>
        <taxon>Salamandridae</taxon>
        <taxon>Pleurodelinae</taxon>
        <taxon>Pleurodeles</taxon>
    </lineage>
</organism>
<sequence>MHPRDQPEGGQNTEVKGREKIEREEAKEQRQRKGEKEQRESGYIETHEQQRRGVSDTGCETPLASNQMQRNPTEEANQEDADRREEEEDKTWTEEWWTLHKEEKAKRSSVIVPVNTFVLVINAKIQPRPKPSKPYFRPTLRQVVSEVGSEEIEAVVTKMAEGQQKLERIMEWFLKAATEDRETMKKAISGQTEKLETVTQAQETSI</sequence>
<feature type="compositionally biased region" description="Basic and acidic residues" evidence="1">
    <location>
        <begin position="80"/>
        <end position="94"/>
    </location>
</feature>